<evidence type="ECO:0000313" key="18">
    <source>
        <dbReference type="Proteomes" id="UP000029577"/>
    </source>
</evidence>
<reference evidence="17" key="1">
    <citation type="submission" date="2014-12" db="EMBL/GenBank/DDBJ databases">
        <title>The draft genome of the Tatumella morbirosei type strain, LMG23360T isolated from pineapple rot.</title>
        <authorList>
            <person name="Smits T.H."/>
            <person name="Palmer M."/>
            <person name="Venter S.N."/>
            <person name="Duffy B."/>
            <person name="Steenkamp E.T."/>
            <person name="Chan W.Y."/>
            <person name="Coutinho T.A."/>
            <person name="Coetzee M.P."/>
            <person name="De Maayer P."/>
        </authorList>
    </citation>
    <scope>NUCLEOTIDE SEQUENCE [LARGE SCALE GENOMIC DNA]</scope>
    <source>
        <strain evidence="17">LMG 23360</strain>
    </source>
</reference>
<dbReference type="STRING" id="642227.HA49_15020"/>
<dbReference type="SUPFAM" id="SSF56519">
    <property type="entry name" value="Penicillin binding protein dimerisation domain"/>
    <property type="match status" value="1"/>
</dbReference>
<comment type="pathway">
    <text evidence="14">Cell wall biogenesis; peptidoglycan biosynthesis.</text>
</comment>
<dbReference type="GO" id="GO:0008360">
    <property type="term" value="P:regulation of cell shape"/>
    <property type="evidence" value="ECO:0007669"/>
    <property type="project" value="UniProtKB-KW"/>
</dbReference>
<keyword evidence="13 14" id="KW-0961">Cell wall biogenesis/degradation</keyword>
<dbReference type="PANTHER" id="PTHR30627:SF2">
    <property type="entry name" value="PEPTIDOGLYCAN D,D-TRANSPEPTIDASE MRDA"/>
    <property type="match status" value="1"/>
</dbReference>
<evidence type="ECO:0000256" key="3">
    <source>
        <dbReference type="ARBA" id="ARBA00022475"/>
    </source>
</evidence>
<dbReference type="InterPro" id="IPR012338">
    <property type="entry name" value="Beta-lactam/transpept-like"/>
</dbReference>
<dbReference type="SUPFAM" id="SSF56601">
    <property type="entry name" value="beta-lactamase/transpeptidase-like"/>
    <property type="match status" value="1"/>
</dbReference>
<dbReference type="RefSeq" id="WP_038021337.1">
    <property type="nucleotide sequence ID" value="NZ_JPKR02000003.1"/>
</dbReference>
<dbReference type="AlphaFoldDB" id="A0A095T623"/>
<dbReference type="FunFam" id="3.40.710.10:FF:000004">
    <property type="entry name" value="Peptidoglycan D,D-transpeptidase MrdA"/>
    <property type="match status" value="1"/>
</dbReference>
<evidence type="ECO:0000256" key="8">
    <source>
        <dbReference type="ARBA" id="ARBA00022801"/>
    </source>
</evidence>
<keyword evidence="5 14" id="KW-0121">Carboxypeptidase</keyword>
<dbReference type="Gene3D" id="3.90.1310.10">
    <property type="entry name" value="Penicillin-binding protein 2a (Domain 2)"/>
    <property type="match status" value="1"/>
</dbReference>
<dbReference type="HAMAP" id="MF_02081">
    <property type="entry name" value="MrdA_transpept"/>
    <property type="match status" value="1"/>
</dbReference>
<feature type="domain" description="Penicillin-binding protein dimerisation" evidence="16">
    <location>
        <begin position="60"/>
        <end position="235"/>
    </location>
</feature>
<keyword evidence="9 14" id="KW-0133">Cell shape</keyword>
<protein>
    <recommendedName>
        <fullName evidence="14">Peptidoglycan D,D-transpeptidase MrdA</fullName>
        <ecNumber evidence="14">3.4.16.4</ecNumber>
    </recommendedName>
    <alternativeName>
        <fullName evidence="14">Penicillin-binding protein 2</fullName>
        <shortName evidence="14">PBP-2</shortName>
    </alternativeName>
</protein>
<keyword evidence="6 14" id="KW-0645">Protease</keyword>
<evidence type="ECO:0000256" key="7">
    <source>
        <dbReference type="ARBA" id="ARBA00022692"/>
    </source>
</evidence>
<feature type="transmembrane region" description="Helical" evidence="14">
    <location>
        <begin position="12"/>
        <end position="36"/>
    </location>
</feature>
<dbReference type="Gene3D" id="3.40.710.10">
    <property type="entry name" value="DD-peptidase/beta-lactamase superfamily"/>
    <property type="match status" value="1"/>
</dbReference>
<dbReference type="GO" id="GO:0005886">
    <property type="term" value="C:plasma membrane"/>
    <property type="evidence" value="ECO:0007669"/>
    <property type="project" value="UniProtKB-SubCell"/>
</dbReference>
<evidence type="ECO:0000256" key="11">
    <source>
        <dbReference type="ARBA" id="ARBA00022989"/>
    </source>
</evidence>
<comment type="function">
    <text evidence="14">Catalyzes cross-linking of the peptidoglycan cell wall.</text>
</comment>
<keyword evidence="18" id="KW-1185">Reference proteome</keyword>
<name>A0A095T623_9GAMM</name>
<dbReference type="InterPro" id="IPR005311">
    <property type="entry name" value="PBP_dimer"/>
</dbReference>
<dbReference type="GO" id="GO:0009002">
    <property type="term" value="F:serine-type D-Ala-D-Ala carboxypeptidase activity"/>
    <property type="evidence" value="ECO:0007669"/>
    <property type="project" value="UniProtKB-UniRule"/>
</dbReference>
<accession>A0A095T623</accession>
<dbReference type="InterPro" id="IPR050515">
    <property type="entry name" value="Beta-lactam/transpept"/>
</dbReference>
<comment type="subcellular location">
    <subcellularLocation>
        <location evidence="14">Cell inner membrane</location>
        <topology evidence="14">Single-pass membrane protein</topology>
    </subcellularLocation>
    <subcellularLocation>
        <location evidence="2">Cell membrane</location>
    </subcellularLocation>
    <subcellularLocation>
        <location evidence="1">Membrane</location>
        <topology evidence="1">Single-pass membrane protein</topology>
    </subcellularLocation>
</comment>
<dbReference type="GO" id="GO:0006508">
    <property type="term" value="P:proteolysis"/>
    <property type="evidence" value="ECO:0007669"/>
    <property type="project" value="UniProtKB-KW"/>
</dbReference>
<dbReference type="GO" id="GO:0008658">
    <property type="term" value="F:penicillin binding"/>
    <property type="evidence" value="ECO:0007669"/>
    <property type="project" value="UniProtKB-UniRule"/>
</dbReference>
<gene>
    <name evidence="14" type="primary">mrdA</name>
    <name evidence="17" type="ORF">HA49_15020</name>
</gene>
<dbReference type="Pfam" id="PF03717">
    <property type="entry name" value="PBP_dimer"/>
    <property type="match status" value="1"/>
</dbReference>
<proteinExistence type="inferred from homology"/>
<keyword evidence="8 14" id="KW-0378">Hydrolase</keyword>
<keyword evidence="3 14" id="KW-1003">Cell membrane</keyword>
<comment type="catalytic activity">
    <reaction evidence="14">
        <text>Preferential cleavage: (Ac)2-L-Lys-D-Ala-|-D-Ala. Also transpeptidation of peptidyl-alanyl moieties that are N-acyl substituents of D-alanine.</text>
        <dbReference type="EC" id="3.4.16.4"/>
    </reaction>
</comment>
<evidence type="ECO:0000256" key="10">
    <source>
        <dbReference type="ARBA" id="ARBA00022984"/>
    </source>
</evidence>
<dbReference type="Gene3D" id="3.30.1390.30">
    <property type="entry name" value="Penicillin-binding protein 2a, domain 3"/>
    <property type="match status" value="1"/>
</dbReference>
<dbReference type="OrthoDB" id="9766847at2"/>
<dbReference type="EC" id="3.4.16.4" evidence="14"/>
<dbReference type="Proteomes" id="UP000029577">
    <property type="component" value="Unassembled WGS sequence"/>
</dbReference>
<evidence type="ECO:0000259" key="16">
    <source>
        <dbReference type="Pfam" id="PF03717"/>
    </source>
</evidence>
<dbReference type="GO" id="GO:0071972">
    <property type="term" value="F:peptidoglycan L,D-transpeptidase activity"/>
    <property type="evidence" value="ECO:0007669"/>
    <property type="project" value="TreeGrafter"/>
</dbReference>
<comment type="caution">
    <text evidence="14">Lacks conserved residue(s) required for the propagation of feature annotation.</text>
</comment>
<feature type="active site" description="Acyl-ester intermediate" evidence="14">
    <location>
        <position position="326"/>
    </location>
</feature>
<dbReference type="NCBIfam" id="TIGR03423">
    <property type="entry name" value="pbp2_mrdA"/>
    <property type="match status" value="1"/>
</dbReference>
<evidence type="ECO:0000256" key="6">
    <source>
        <dbReference type="ARBA" id="ARBA00022670"/>
    </source>
</evidence>
<keyword evidence="7 14" id="KW-0812">Transmembrane</keyword>
<keyword evidence="10 14" id="KW-0573">Peptidoglycan synthesis</keyword>
<evidence type="ECO:0000313" key="17">
    <source>
        <dbReference type="EMBL" id="KGD72092.1"/>
    </source>
</evidence>
<dbReference type="eggNOG" id="COG0768">
    <property type="taxonomic scope" value="Bacteria"/>
</dbReference>
<organism evidence="17 18">
    <name type="scientific">Tatumella morbirosei</name>
    <dbReference type="NCBI Taxonomy" id="642227"/>
    <lineage>
        <taxon>Bacteria</taxon>
        <taxon>Pseudomonadati</taxon>
        <taxon>Pseudomonadota</taxon>
        <taxon>Gammaproteobacteria</taxon>
        <taxon>Enterobacterales</taxon>
        <taxon>Erwiniaceae</taxon>
        <taxon>Tatumella</taxon>
    </lineage>
</organism>
<evidence type="ECO:0000256" key="1">
    <source>
        <dbReference type="ARBA" id="ARBA00004167"/>
    </source>
</evidence>
<sequence>MLFRDYKKEEVLFFKRAIMSFLIVAAGFTALVVNLYHLQIDDYNEYKLRSADNYIRLIPIEPVRGIIYDRNGIPLVENVKSYDLDIMPYKVDHLKATVSGVLSDIGDSQDDIKEKLKEISVASKFKYFTLKEGLSDVEIAKFSVDEFKYPGVSISTSRYRHYIYGADLAHVIGFVSKINASDLKRIDKEGQSENYLADKDIGKQGIEAYYENALHGQTGFKEVEVDNHGRVVRVIKETPAIAGENIHLTIDLKLQQYIEKLLVGQNAAMIVEDPRDGSVLAMVSNPSYDPNPFVKGISYKDYKALLNDPNRPLINRVTQGLYPPASTVKPYIAFSAMYKNIIKPTTTLYSGPSWTLPGTKRSYRDWVKTGHGTINFKQAIEESADTFFYQVAYMMGIDTLHEMLSKFGYGKMSGIDLNEQYAGLLPSREWKMKVHKQPWYQGDTVPVGIGQGYWLASPIQMEKAMVTLINNGKALNPHLMMNEQFGNVVVPYSGNDKVGYIADKNSPYWGLVQDAMFGMANSKNGTGYRFFHTAPYGIASKTGTSQVFSLKEHQIYNAKNIPLRLHDHIFYTAYAPYKSPTVAIVLILENGGVNGIMGAKVIRNVMDHMLLPADEQSMPYIYGGHVGDIL</sequence>
<evidence type="ECO:0000256" key="14">
    <source>
        <dbReference type="HAMAP-Rule" id="MF_02081"/>
    </source>
</evidence>
<evidence type="ECO:0000259" key="15">
    <source>
        <dbReference type="Pfam" id="PF00905"/>
    </source>
</evidence>
<evidence type="ECO:0000256" key="5">
    <source>
        <dbReference type="ARBA" id="ARBA00022645"/>
    </source>
</evidence>
<comment type="similarity">
    <text evidence="14">Belongs to the transpeptidase family. MrdA subfamily.</text>
</comment>
<dbReference type="EMBL" id="JPKR02000003">
    <property type="protein sequence ID" value="KGD72092.1"/>
    <property type="molecule type" value="Genomic_DNA"/>
</dbReference>
<feature type="domain" description="Penicillin-binding protein transpeptidase" evidence="15">
    <location>
        <begin position="268"/>
        <end position="606"/>
    </location>
</feature>
<comment type="caution">
    <text evidence="17">The sequence shown here is derived from an EMBL/GenBank/DDBJ whole genome shotgun (WGS) entry which is preliminary data.</text>
</comment>
<evidence type="ECO:0000256" key="4">
    <source>
        <dbReference type="ARBA" id="ARBA00022519"/>
    </source>
</evidence>
<dbReference type="GO" id="GO:0009252">
    <property type="term" value="P:peptidoglycan biosynthetic process"/>
    <property type="evidence" value="ECO:0007669"/>
    <property type="project" value="UniProtKB-UniRule"/>
</dbReference>
<evidence type="ECO:0000256" key="12">
    <source>
        <dbReference type="ARBA" id="ARBA00023136"/>
    </source>
</evidence>
<dbReference type="InterPro" id="IPR017790">
    <property type="entry name" value="Penicillin-binding_protein_2"/>
</dbReference>
<keyword evidence="12 14" id="KW-0472">Membrane</keyword>
<dbReference type="Pfam" id="PF00905">
    <property type="entry name" value="Transpeptidase"/>
    <property type="match status" value="1"/>
</dbReference>
<keyword evidence="4 14" id="KW-0997">Cell inner membrane</keyword>
<evidence type="ECO:0000256" key="2">
    <source>
        <dbReference type="ARBA" id="ARBA00004236"/>
    </source>
</evidence>
<dbReference type="PANTHER" id="PTHR30627">
    <property type="entry name" value="PEPTIDOGLYCAN D,D-TRANSPEPTIDASE"/>
    <property type="match status" value="1"/>
</dbReference>
<dbReference type="GO" id="GO:0071555">
    <property type="term" value="P:cell wall organization"/>
    <property type="evidence" value="ECO:0007669"/>
    <property type="project" value="UniProtKB-KW"/>
</dbReference>
<dbReference type="InterPro" id="IPR036138">
    <property type="entry name" value="PBP_dimer_sf"/>
</dbReference>
<evidence type="ECO:0000256" key="13">
    <source>
        <dbReference type="ARBA" id="ARBA00023316"/>
    </source>
</evidence>
<keyword evidence="11 14" id="KW-1133">Transmembrane helix</keyword>
<evidence type="ECO:0000256" key="9">
    <source>
        <dbReference type="ARBA" id="ARBA00022960"/>
    </source>
</evidence>
<dbReference type="InterPro" id="IPR001460">
    <property type="entry name" value="PCN-bd_Tpept"/>
</dbReference>